<keyword evidence="2" id="KW-1185">Reference proteome</keyword>
<gene>
    <name evidence="1" type="primary">tc3a_1</name>
    <name evidence="1" type="ORF">TNCT_243931</name>
</gene>
<organism evidence="1 2">
    <name type="scientific">Trichonephila clavata</name>
    <name type="common">Joro spider</name>
    <name type="synonym">Nephila clavata</name>
    <dbReference type="NCBI Taxonomy" id="2740835"/>
    <lineage>
        <taxon>Eukaryota</taxon>
        <taxon>Metazoa</taxon>
        <taxon>Ecdysozoa</taxon>
        <taxon>Arthropoda</taxon>
        <taxon>Chelicerata</taxon>
        <taxon>Arachnida</taxon>
        <taxon>Araneae</taxon>
        <taxon>Araneomorphae</taxon>
        <taxon>Entelegynae</taxon>
        <taxon>Araneoidea</taxon>
        <taxon>Nephilidae</taxon>
        <taxon>Trichonephila</taxon>
    </lineage>
</organism>
<evidence type="ECO:0000313" key="1">
    <source>
        <dbReference type="EMBL" id="GFR13822.1"/>
    </source>
</evidence>
<comment type="caution">
    <text evidence="1">The sequence shown here is derived from an EMBL/GenBank/DDBJ whole genome shotgun (WGS) entry which is preliminary data.</text>
</comment>
<sequence>MTSDIPFPTDVPNCQEALKEERKQTSCAVGLSVEELPIISRVSSFRKLQRVLAWFLRFISNAKLTSTERKFGALTTKELEKGLVCCIKQVQVTNFASELKCLQRGKPLPANSRILNLYPFIDNDDEGGALFARISQNRRYWSTTKNPHIIQERSLHNEKACAVSRRQIVGPLFFGSTVDSTVYINIIMEFVSLLNSEERYAWLQQDGATWHTSREKMEVLTEFFNDRVISKGLWPPSPDLSIPIFFLWG</sequence>
<dbReference type="EMBL" id="BMAO01036892">
    <property type="protein sequence ID" value="GFR13822.1"/>
    <property type="molecule type" value="Genomic_DNA"/>
</dbReference>
<dbReference type="GO" id="GO:0003676">
    <property type="term" value="F:nucleic acid binding"/>
    <property type="evidence" value="ECO:0007669"/>
    <property type="project" value="InterPro"/>
</dbReference>
<accession>A0A8X6LMH5</accession>
<dbReference type="PANTHER" id="PTHR47326">
    <property type="entry name" value="TRANSPOSABLE ELEMENT TC3 TRANSPOSASE-LIKE PROTEIN"/>
    <property type="match status" value="1"/>
</dbReference>
<proteinExistence type="predicted"/>
<name>A0A8X6LMH5_TRICU</name>
<dbReference type="OrthoDB" id="6434642at2759"/>
<evidence type="ECO:0000313" key="2">
    <source>
        <dbReference type="Proteomes" id="UP000887116"/>
    </source>
</evidence>
<dbReference type="Gene3D" id="3.30.420.10">
    <property type="entry name" value="Ribonuclease H-like superfamily/Ribonuclease H"/>
    <property type="match status" value="1"/>
</dbReference>
<dbReference type="PANTHER" id="PTHR47326:SF1">
    <property type="entry name" value="HTH PSQ-TYPE DOMAIN-CONTAINING PROTEIN"/>
    <property type="match status" value="1"/>
</dbReference>
<dbReference type="Proteomes" id="UP000887116">
    <property type="component" value="Unassembled WGS sequence"/>
</dbReference>
<dbReference type="InterPro" id="IPR036397">
    <property type="entry name" value="RNaseH_sf"/>
</dbReference>
<dbReference type="AlphaFoldDB" id="A0A8X6LMH5"/>
<reference evidence="1" key="1">
    <citation type="submission" date="2020-07" db="EMBL/GenBank/DDBJ databases">
        <title>Multicomponent nature underlies the extraordinary mechanical properties of spider dragline silk.</title>
        <authorList>
            <person name="Kono N."/>
            <person name="Nakamura H."/>
            <person name="Mori M."/>
            <person name="Yoshida Y."/>
            <person name="Ohtoshi R."/>
            <person name="Malay A.D."/>
            <person name="Moran D.A.P."/>
            <person name="Tomita M."/>
            <person name="Numata K."/>
            <person name="Arakawa K."/>
        </authorList>
    </citation>
    <scope>NUCLEOTIDE SEQUENCE</scope>
</reference>
<protein>
    <submittedName>
        <fullName evidence="1">Transposable element Tc3 transposase</fullName>
    </submittedName>
</protein>